<protein>
    <recommendedName>
        <fullName evidence="5">PE-PPE domain-containing protein</fullName>
    </recommendedName>
</protein>
<accession>H5TH27</accession>
<feature type="compositionally biased region" description="Gly residues" evidence="1">
    <location>
        <begin position="565"/>
        <end position="575"/>
    </location>
</feature>
<proteinExistence type="predicted"/>
<evidence type="ECO:0000256" key="1">
    <source>
        <dbReference type="SAM" id="MobiDB-lite"/>
    </source>
</evidence>
<dbReference type="AlphaFoldDB" id="H5TH27"/>
<feature type="compositionally biased region" description="Low complexity" evidence="1">
    <location>
        <begin position="507"/>
        <end position="516"/>
    </location>
</feature>
<dbReference type="EMBL" id="BAFB01000026">
    <property type="protein sequence ID" value="GAB32785.1"/>
    <property type="molecule type" value="Genomic_DNA"/>
</dbReference>
<keyword evidence="4" id="KW-1185">Reference proteome</keyword>
<evidence type="ECO:0000256" key="2">
    <source>
        <dbReference type="SAM" id="SignalP"/>
    </source>
</evidence>
<keyword evidence="2" id="KW-0732">Signal</keyword>
<reference evidence="3" key="1">
    <citation type="submission" date="2012-02" db="EMBL/GenBank/DDBJ databases">
        <title>Whole genome shotgun sequence of Gordonia otitidis NBRC 100426.</title>
        <authorList>
            <person name="Yoshida I."/>
            <person name="Hosoyama A."/>
            <person name="Tsuchikane K."/>
            <person name="Katsumata H."/>
            <person name="Yamazaki S."/>
            <person name="Fujita N."/>
        </authorList>
    </citation>
    <scope>NUCLEOTIDE SEQUENCE [LARGE SCALE GENOMIC DNA]</scope>
    <source>
        <strain evidence="3">NBRC 100426</strain>
    </source>
</reference>
<dbReference type="OrthoDB" id="4371679at2"/>
<feature type="compositionally biased region" description="Low complexity" evidence="1">
    <location>
        <begin position="452"/>
        <end position="469"/>
    </location>
</feature>
<dbReference type="RefSeq" id="WP_007237049.1">
    <property type="nucleotide sequence ID" value="NZ_BAFB01000026.1"/>
</dbReference>
<dbReference type="Proteomes" id="UP000005038">
    <property type="component" value="Unassembled WGS sequence"/>
</dbReference>
<feature type="compositionally biased region" description="Polar residues" evidence="1">
    <location>
        <begin position="432"/>
        <end position="451"/>
    </location>
</feature>
<organism evidence="3 4">
    <name type="scientific">Gordonia otitidis (strain DSM 44809 / CCUG 52243 / JCM 12355 / NBRC 100426 / IFM 10032)</name>
    <dbReference type="NCBI Taxonomy" id="1108044"/>
    <lineage>
        <taxon>Bacteria</taxon>
        <taxon>Bacillati</taxon>
        <taxon>Actinomycetota</taxon>
        <taxon>Actinomycetes</taxon>
        <taxon>Mycobacteriales</taxon>
        <taxon>Gordoniaceae</taxon>
        <taxon>Gordonia</taxon>
    </lineage>
</organism>
<sequence>MTAAVAGAGLVAALGAQLAAPGAQAHAASSVANIPANVYETVANIPAVQYQALQQTTKAFNDSGNWWLYIPTNVVGFDQQDYEKVTAISLLLMPIPKVAAAQSDQLWMTLATFAPMTPNCTGVPGPCSDPLYMLQYGQVPMWQLLTPEGYTFPEIRNTIDPKNPYYTNADGDQVAIQPWWSGKTVHLDFFGPAKAIWATLTDDPTGTIEQGPTADQWAQAYGDFGKAVFNGLNPFVDGTYCLPCQLFGVAGAPGSLPKFALFDKYYTAFDLGQKLTDQDWSLNPANNYDPTDPERDDYVPVTNIWTKAAWDQIFTDGVASVTDSVAMIPQLPTIIPENLAAFGDQLDALSTLVARNIVTNIRGLGVATGTTVESAEDLASMIRESFVNALSAQGTTPSPGTTNTVIHKTSAARTSVTLTADEALRGARTAPETDSYSEELQNLRGTGQSAEPTADAAASNPTSAAPTRAHPALPGQETPAATPRLPEPQPVPQSGDSTPGGAPTDITATGSAASSTQAPQIGSASDSPTSPTQQSAGRHRADDGSGYTGKHRADTDSPSSNNTNGSGGASSGSGGASRAAA</sequence>
<evidence type="ECO:0008006" key="5">
    <source>
        <dbReference type="Google" id="ProtNLM"/>
    </source>
</evidence>
<evidence type="ECO:0000313" key="3">
    <source>
        <dbReference type="EMBL" id="GAB32785.1"/>
    </source>
</evidence>
<name>H5TH27_GORO1</name>
<evidence type="ECO:0000313" key="4">
    <source>
        <dbReference type="Proteomes" id="UP000005038"/>
    </source>
</evidence>
<feature type="compositionally biased region" description="Polar residues" evidence="1">
    <location>
        <begin position="517"/>
        <end position="536"/>
    </location>
</feature>
<feature type="signal peptide" evidence="2">
    <location>
        <begin position="1"/>
        <end position="25"/>
    </location>
</feature>
<feature type="region of interest" description="Disordered" evidence="1">
    <location>
        <begin position="419"/>
        <end position="581"/>
    </location>
</feature>
<feature type="chain" id="PRO_5039460630" description="PE-PPE domain-containing protein" evidence="2">
    <location>
        <begin position="26"/>
        <end position="581"/>
    </location>
</feature>
<gene>
    <name evidence="3" type="ORF">GOOTI_026_00010</name>
</gene>
<comment type="caution">
    <text evidence="3">The sequence shown here is derived from an EMBL/GenBank/DDBJ whole genome shotgun (WGS) entry which is preliminary data.</text>
</comment>
<dbReference type="STRING" id="1108044.GOOTI_026_00010"/>